<feature type="compositionally biased region" description="Basic and acidic residues" evidence="14">
    <location>
        <begin position="298"/>
        <end position="310"/>
    </location>
</feature>
<evidence type="ECO:0000256" key="1">
    <source>
        <dbReference type="ARBA" id="ARBA00004496"/>
    </source>
</evidence>
<evidence type="ECO:0000313" key="17">
    <source>
        <dbReference type="Proteomes" id="UP001628193"/>
    </source>
</evidence>
<gene>
    <name evidence="13 16" type="primary">accD</name>
    <name evidence="16" type="ORF">SIID45300_01090</name>
</gene>
<dbReference type="Gene3D" id="3.90.226.10">
    <property type="entry name" value="2-enoyl-CoA Hydratase, Chain A, domain 1"/>
    <property type="match status" value="1"/>
</dbReference>
<keyword evidence="5 13" id="KW-0547">Nucleotide-binding</keyword>
<dbReference type="PROSITE" id="PS50980">
    <property type="entry name" value="COA_CT_NTER"/>
    <property type="match status" value="1"/>
</dbReference>
<dbReference type="Pfam" id="PF01039">
    <property type="entry name" value="Carboxyl_trans"/>
    <property type="match status" value="1"/>
</dbReference>
<keyword evidence="17" id="KW-1185">Reference proteome</keyword>
<dbReference type="GO" id="GO:0016740">
    <property type="term" value="F:transferase activity"/>
    <property type="evidence" value="ECO:0007669"/>
    <property type="project" value="UniProtKB-KW"/>
</dbReference>
<evidence type="ECO:0000256" key="13">
    <source>
        <dbReference type="HAMAP-Rule" id="MF_01395"/>
    </source>
</evidence>
<proteinExistence type="inferred from homology"/>
<feature type="region of interest" description="Disordered" evidence="14">
    <location>
        <begin position="298"/>
        <end position="323"/>
    </location>
</feature>
<evidence type="ECO:0000256" key="2">
    <source>
        <dbReference type="ARBA" id="ARBA00022516"/>
    </source>
</evidence>
<keyword evidence="11 13" id="KW-0275">Fatty acid biosynthesis</keyword>
<feature type="binding site" evidence="13">
    <location>
        <position position="61"/>
    </location>
    <ligand>
        <name>Zn(2+)</name>
        <dbReference type="ChEBI" id="CHEBI:29105"/>
    </ligand>
</feature>
<keyword evidence="3 13" id="KW-0808">Transferase</keyword>
<protein>
    <recommendedName>
        <fullName evidence="13">Acetyl-coenzyme A carboxylase carboxyl transferase subunit beta</fullName>
        <shortName evidence="13">ACCase subunit beta</shortName>
        <shortName evidence="13">Acetyl-CoA carboxylase carboxyltransferase subunit beta</shortName>
        <ecNumber evidence="13">2.1.3.15</ecNumber>
    </recommendedName>
</protein>
<keyword evidence="7 13" id="KW-0276">Fatty acid metabolism</keyword>
<comment type="caution">
    <text evidence="16">The sequence shown here is derived from an EMBL/GenBank/DDBJ whole genome shotgun (WGS) entry which is preliminary data.</text>
</comment>
<evidence type="ECO:0000256" key="10">
    <source>
        <dbReference type="ARBA" id="ARBA00023098"/>
    </source>
</evidence>
<comment type="subunit">
    <text evidence="13">Acetyl-CoA carboxylase is a heterohexamer composed of biotin carboxyl carrier protein (AccB), biotin carboxylase (AccC) and two subunits each of ACCase subunit alpha (AccA) and ACCase subunit beta (AccD).</text>
</comment>
<keyword evidence="9 13" id="KW-0067">ATP-binding</keyword>
<dbReference type="NCBIfam" id="TIGR00515">
    <property type="entry name" value="accD"/>
    <property type="match status" value="1"/>
</dbReference>
<evidence type="ECO:0000256" key="6">
    <source>
        <dbReference type="ARBA" id="ARBA00022771"/>
    </source>
</evidence>
<dbReference type="InterPro" id="IPR000438">
    <property type="entry name" value="Acetyl_CoA_COase_Trfase_b_su"/>
</dbReference>
<keyword evidence="4 13" id="KW-0479">Metal-binding</keyword>
<evidence type="ECO:0000259" key="15">
    <source>
        <dbReference type="PROSITE" id="PS50980"/>
    </source>
</evidence>
<feature type="binding site" evidence="13">
    <location>
        <position position="42"/>
    </location>
    <ligand>
        <name>Zn(2+)</name>
        <dbReference type="ChEBI" id="CHEBI:29105"/>
    </ligand>
</feature>
<keyword evidence="6 13" id="KW-0863">Zinc-finger</keyword>
<dbReference type="EC" id="2.1.3.15" evidence="13"/>
<feature type="domain" description="CoA carboxyltransferase N-terminal" evidence="15">
    <location>
        <begin position="38"/>
        <end position="307"/>
    </location>
</feature>
<name>A0ABQ0C7C0_9PROT</name>
<feature type="zinc finger region" description="C4-type" evidence="13">
    <location>
        <begin position="42"/>
        <end position="64"/>
    </location>
</feature>
<dbReference type="InterPro" id="IPR011762">
    <property type="entry name" value="COA_CT_N"/>
</dbReference>
<dbReference type="PRINTS" id="PR01070">
    <property type="entry name" value="ACCCTRFRASEB"/>
</dbReference>
<evidence type="ECO:0000256" key="9">
    <source>
        <dbReference type="ARBA" id="ARBA00022840"/>
    </source>
</evidence>
<keyword evidence="2 13" id="KW-0444">Lipid biosynthesis</keyword>
<dbReference type="InterPro" id="IPR034733">
    <property type="entry name" value="AcCoA_carboxyl_beta"/>
</dbReference>
<comment type="cofactor">
    <cofactor evidence="13">
        <name>Zn(2+)</name>
        <dbReference type="ChEBI" id="CHEBI:29105"/>
    </cofactor>
    <text evidence="13">Binds 1 zinc ion per subunit.</text>
</comment>
<dbReference type="PANTHER" id="PTHR42995">
    <property type="entry name" value="ACETYL-COENZYME A CARBOXYLASE CARBOXYL TRANSFERASE SUBUNIT BETA, CHLOROPLASTIC"/>
    <property type="match status" value="1"/>
</dbReference>
<organism evidence="16 17">
    <name type="scientific">Candidatus Magnetaquiglobus chichijimensis</name>
    <dbReference type="NCBI Taxonomy" id="3141448"/>
    <lineage>
        <taxon>Bacteria</taxon>
        <taxon>Pseudomonadati</taxon>
        <taxon>Pseudomonadota</taxon>
        <taxon>Magnetococcia</taxon>
        <taxon>Magnetococcales</taxon>
        <taxon>Candidatus Magnetaquicoccaceae</taxon>
        <taxon>Candidatus Magnetaquiglobus</taxon>
    </lineage>
</organism>
<reference evidence="16 17" key="1">
    <citation type="submission" date="2024-05" db="EMBL/GenBank/DDBJ databases">
        <authorList>
            <consortium name="Candidatus Magnetaquicoccaceae bacterium FCR-1 genome sequencing consortium"/>
            <person name="Shimoshige H."/>
            <person name="Shimamura S."/>
            <person name="Taoka A."/>
            <person name="Kobayashi H."/>
            <person name="Maekawa T."/>
        </authorList>
    </citation>
    <scope>NUCLEOTIDE SEQUENCE [LARGE SCALE GENOMIC DNA]</scope>
    <source>
        <strain evidence="16 17">FCR-1</strain>
    </source>
</reference>
<keyword evidence="13" id="KW-0963">Cytoplasm</keyword>
<evidence type="ECO:0000313" key="16">
    <source>
        <dbReference type="EMBL" id="GAB0056778.1"/>
    </source>
</evidence>
<comment type="pathway">
    <text evidence="13">Lipid metabolism; malonyl-CoA biosynthesis; malonyl-CoA from acetyl-CoA: step 1/1.</text>
</comment>
<evidence type="ECO:0000256" key="8">
    <source>
        <dbReference type="ARBA" id="ARBA00022833"/>
    </source>
</evidence>
<sequence length="323" mass="35696">MGSLDSMTSNTPMNWLNRLIRPKIKSEGSRAQHAPEGLWIKCEPCGQTLFHKELERNLNVCPHCKHHFRISGFTRIDITLDPDGRRELFANLQPSDPLKFKDLKRYRDRVRDAQKETGLHDAVRVFKGTIQSIPAVVAAFDFDFLGGSMGSVVGAKLAQGAMAAVDAGCGYVVFSASGGARMQEGILSLMQMARTSTALTRLDEAGLPFISVLTDPTTGGVTASFAMLGDIILAEPHALICFAGPRVIEQTTRETLPEGFQRSEYLLEHGFIDRICLRHEMRDQLADLLNRLTRGRDHRDEAGRSGRMDPVHLPAESKTLVSP</sequence>
<evidence type="ECO:0000256" key="7">
    <source>
        <dbReference type="ARBA" id="ARBA00022832"/>
    </source>
</evidence>
<keyword evidence="8 13" id="KW-0862">Zinc</keyword>
<dbReference type="Pfam" id="PF17848">
    <property type="entry name" value="Zn_ribbon_ACC"/>
    <property type="match status" value="1"/>
</dbReference>
<feature type="binding site" evidence="13">
    <location>
        <position position="64"/>
    </location>
    <ligand>
        <name>Zn(2+)</name>
        <dbReference type="ChEBI" id="CHEBI:29105"/>
    </ligand>
</feature>
<dbReference type="EMBL" id="BAAFGK010000004">
    <property type="protein sequence ID" value="GAB0056778.1"/>
    <property type="molecule type" value="Genomic_DNA"/>
</dbReference>
<accession>A0ABQ0C7C0</accession>
<dbReference type="SUPFAM" id="SSF52096">
    <property type="entry name" value="ClpP/crotonase"/>
    <property type="match status" value="1"/>
</dbReference>
<dbReference type="PANTHER" id="PTHR42995:SF5">
    <property type="entry name" value="ACETYL-COENZYME A CARBOXYLASE CARBOXYL TRANSFERASE SUBUNIT BETA, CHLOROPLASTIC"/>
    <property type="match status" value="1"/>
</dbReference>
<evidence type="ECO:0000256" key="12">
    <source>
        <dbReference type="ARBA" id="ARBA00025280"/>
    </source>
</evidence>
<dbReference type="InterPro" id="IPR041010">
    <property type="entry name" value="Znf-ACC"/>
</dbReference>
<evidence type="ECO:0000256" key="4">
    <source>
        <dbReference type="ARBA" id="ARBA00022723"/>
    </source>
</evidence>
<comment type="function">
    <text evidence="12 13">Component of the acetyl coenzyme A carboxylase (ACC) complex. Biotin carboxylase (BC) catalyzes the carboxylation of biotin on its carrier protein (BCCP) and then the CO(2) group is transferred by the transcarboxylase to acetyl-CoA to form malonyl-CoA.</text>
</comment>
<dbReference type="HAMAP" id="MF_01395">
    <property type="entry name" value="AcetylCoA_CT_beta"/>
    <property type="match status" value="1"/>
</dbReference>
<dbReference type="Proteomes" id="UP001628193">
    <property type="component" value="Unassembled WGS sequence"/>
</dbReference>
<evidence type="ECO:0000256" key="3">
    <source>
        <dbReference type="ARBA" id="ARBA00022679"/>
    </source>
</evidence>
<evidence type="ECO:0000256" key="5">
    <source>
        <dbReference type="ARBA" id="ARBA00022741"/>
    </source>
</evidence>
<dbReference type="InterPro" id="IPR029045">
    <property type="entry name" value="ClpP/crotonase-like_dom_sf"/>
</dbReference>
<comment type="catalytic activity">
    <reaction evidence="13">
        <text>N(6)-carboxybiotinyl-L-lysyl-[protein] + acetyl-CoA = N(6)-biotinyl-L-lysyl-[protein] + malonyl-CoA</text>
        <dbReference type="Rhea" id="RHEA:54728"/>
        <dbReference type="Rhea" id="RHEA-COMP:10505"/>
        <dbReference type="Rhea" id="RHEA-COMP:10506"/>
        <dbReference type="ChEBI" id="CHEBI:57288"/>
        <dbReference type="ChEBI" id="CHEBI:57384"/>
        <dbReference type="ChEBI" id="CHEBI:83144"/>
        <dbReference type="ChEBI" id="CHEBI:83145"/>
        <dbReference type="EC" id="2.1.3.15"/>
    </reaction>
</comment>
<comment type="subcellular location">
    <subcellularLocation>
        <location evidence="1 13">Cytoplasm</location>
    </subcellularLocation>
</comment>
<reference evidence="16 17" key="2">
    <citation type="submission" date="2024-09" db="EMBL/GenBank/DDBJ databases">
        <title>Draft genome sequence of Candidatus Magnetaquicoccaceae bacterium FCR-1.</title>
        <authorList>
            <person name="Shimoshige H."/>
            <person name="Shimamura S."/>
            <person name="Taoka A."/>
            <person name="Kobayashi H."/>
            <person name="Maekawa T."/>
        </authorList>
    </citation>
    <scope>NUCLEOTIDE SEQUENCE [LARGE SCALE GENOMIC DNA]</scope>
    <source>
        <strain evidence="16 17">FCR-1</strain>
    </source>
</reference>
<evidence type="ECO:0000256" key="11">
    <source>
        <dbReference type="ARBA" id="ARBA00023160"/>
    </source>
</evidence>
<comment type="similarity">
    <text evidence="13">Belongs to the AccD/PCCB family.</text>
</comment>
<feature type="binding site" evidence="13">
    <location>
        <position position="45"/>
    </location>
    <ligand>
        <name>Zn(2+)</name>
        <dbReference type="ChEBI" id="CHEBI:29105"/>
    </ligand>
</feature>
<evidence type="ECO:0000256" key="14">
    <source>
        <dbReference type="SAM" id="MobiDB-lite"/>
    </source>
</evidence>
<keyword evidence="10 13" id="KW-0443">Lipid metabolism</keyword>